<sequence length="61" mass="7183">MVTDKTENKRETVRHGDFYSGCVEVIKGSGFVNSRQYRQVRNSESRERSIRQTDVQKEFNV</sequence>
<evidence type="ECO:0000313" key="3">
    <source>
        <dbReference type="Proteomes" id="UP000235965"/>
    </source>
</evidence>
<dbReference type="Proteomes" id="UP000235965">
    <property type="component" value="Unassembled WGS sequence"/>
</dbReference>
<name>A0A2J7QZG7_9NEOP</name>
<feature type="compositionally biased region" description="Basic and acidic residues" evidence="1">
    <location>
        <begin position="41"/>
        <end position="61"/>
    </location>
</feature>
<keyword evidence="3" id="KW-1185">Reference proteome</keyword>
<dbReference type="InParanoid" id="A0A2J7QZG7"/>
<reference evidence="2 3" key="1">
    <citation type="submission" date="2017-12" db="EMBL/GenBank/DDBJ databases">
        <title>Hemimetabolous genomes reveal molecular basis of termite eusociality.</title>
        <authorList>
            <person name="Harrison M.C."/>
            <person name="Jongepier E."/>
            <person name="Robertson H.M."/>
            <person name="Arning N."/>
            <person name="Bitard-Feildel T."/>
            <person name="Chao H."/>
            <person name="Childers C.P."/>
            <person name="Dinh H."/>
            <person name="Doddapaneni H."/>
            <person name="Dugan S."/>
            <person name="Gowin J."/>
            <person name="Greiner C."/>
            <person name="Han Y."/>
            <person name="Hu H."/>
            <person name="Hughes D.S.T."/>
            <person name="Huylmans A.-K."/>
            <person name="Kemena C."/>
            <person name="Kremer L.P.M."/>
            <person name="Lee S.L."/>
            <person name="Lopez-Ezquerra A."/>
            <person name="Mallet L."/>
            <person name="Monroy-Kuhn J.M."/>
            <person name="Moser A."/>
            <person name="Murali S.C."/>
            <person name="Muzny D.M."/>
            <person name="Otani S."/>
            <person name="Piulachs M.-D."/>
            <person name="Poelchau M."/>
            <person name="Qu J."/>
            <person name="Schaub F."/>
            <person name="Wada-Katsumata A."/>
            <person name="Worley K.C."/>
            <person name="Xie Q."/>
            <person name="Ylla G."/>
            <person name="Poulsen M."/>
            <person name="Gibbs R.A."/>
            <person name="Schal C."/>
            <person name="Richards S."/>
            <person name="Belles X."/>
            <person name="Korb J."/>
            <person name="Bornberg-Bauer E."/>
        </authorList>
    </citation>
    <scope>NUCLEOTIDE SEQUENCE [LARGE SCALE GENOMIC DNA]</scope>
    <source>
        <tissue evidence="2">Whole body</tissue>
    </source>
</reference>
<organism evidence="2 3">
    <name type="scientific">Cryptotermes secundus</name>
    <dbReference type="NCBI Taxonomy" id="105785"/>
    <lineage>
        <taxon>Eukaryota</taxon>
        <taxon>Metazoa</taxon>
        <taxon>Ecdysozoa</taxon>
        <taxon>Arthropoda</taxon>
        <taxon>Hexapoda</taxon>
        <taxon>Insecta</taxon>
        <taxon>Pterygota</taxon>
        <taxon>Neoptera</taxon>
        <taxon>Polyneoptera</taxon>
        <taxon>Dictyoptera</taxon>
        <taxon>Blattodea</taxon>
        <taxon>Blattoidea</taxon>
        <taxon>Termitoidae</taxon>
        <taxon>Kalotermitidae</taxon>
        <taxon>Cryptotermitinae</taxon>
        <taxon>Cryptotermes</taxon>
    </lineage>
</organism>
<protein>
    <submittedName>
        <fullName evidence="2">Uncharacterized protein</fullName>
    </submittedName>
</protein>
<evidence type="ECO:0000256" key="1">
    <source>
        <dbReference type="SAM" id="MobiDB-lite"/>
    </source>
</evidence>
<comment type="caution">
    <text evidence="2">The sequence shown here is derived from an EMBL/GenBank/DDBJ whole genome shotgun (WGS) entry which is preliminary data.</text>
</comment>
<dbReference type="AlphaFoldDB" id="A0A2J7QZG7"/>
<dbReference type="EMBL" id="NEVH01009069">
    <property type="protein sequence ID" value="PNF33962.1"/>
    <property type="molecule type" value="Genomic_DNA"/>
</dbReference>
<accession>A0A2J7QZG7</accession>
<proteinExistence type="predicted"/>
<evidence type="ECO:0000313" key="2">
    <source>
        <dbReference type="EMBL" id="PNF33962.1"/>
    </source>
</evidence>
<feature type="region of interest" description="Disordered" evidence="1">
    <location>
        <begin position="36"/>
        <end position="61"/>
    </location>
</feature>
<gene>
    <name evidence="2" type="ORF">B7P43_G04653</name>
</gene>